<proteinExistence type="predicted"/>
<evidence type="ECO:0000259" key="1">
    <source>
        <dbReference type="Pfam" id="PF00535"/>
    </source>
</evidence>
<dbReference type="Proteomes" id="UP000428325">
    <property type="component" value="Chromosome"/>
</dbReference>
<dbReference type="CDD" id="cd00761">
    <property type="entry name" value="Glyco_tranf_GTA_type"/>
    <property type="match status" value="1"/>
</dbReference>
<evidence type="ECO:0000313" key="3">
    <source>
        <dbReference type="Proteomes" id="UP000428325"/>
    </source>
</evidence>
<dbReference type="GeneID" id="43371408"/>
<gene>
    <name evidence="2" type="ORF">EI982_17645</name>
</gene>
<dbReference type="PANTHER" id="PTHR22916">
    <property type="entry name" value="GLYCOSYLTRANSFERASE"/>
    <property type="match status" value="1"/>
</dbReference>
<dbReference type="AlphaFoldDB" id="A0A6B9FCZ7"/>
<evidence type="ECO:0000313" key="2">
    <source>
        <dbReference type="EMBL" id="QGX96471.1"/>
    </source>
</evidence>
<dbReference type="KEGG" id="hra:EI982_17645"/>
<dbReference type="OrthoDB" id="46222at2157"/>
<dbReference type="GO" id="GO:0016758">
    <property type="term" value="F:hexosyltransferase activity"/>
    <property type="evidence" value="ECO:0007669"/>
    <property type="project" value="UniProtKB-ARBA"/>
</dbReference>
<sequence length="315" mass="36384">MTELASIIITTYYRNEWLRLAIKSAINQTYENVETIVVDDSGERHAENVVSDYDVTYIPHDKNRGANPARNTGFQASSGKYIQFLDDDDQLLPEKIERHVEIIRENEDVGVAYCGFFTDEKEGRTDGTSDSRREVHPKPDVRGDVLEQALRMSMHPCIPSTMLIERSVLKSIMPLTPRPARDGIDIRLLLANKTRFEYSDELLLERGIHEDHRGEKPEAMPDMIRVVKDYKEIYDAYDPQIRYQRLETVYRMHSRRLLDEKLWSPQAILSSLKALYWMSKQSYVNVVTVALVFAAVFGKPGYRIASSIYNSTKTR</sequence>
<organism evidence="2 3">
    <name type="scientific">Haloplanus rallus</name>
    <dbReference type="NCBI Taxonomy" id="1816183"/>
    <lineage>
        <taxon>Archaea</taxon>
        <taxon>Methanobacteriati</taxon>
        <taxon>Methanobacteriota</taxon>
        <taxon>Stenosarchaea group</taxon>
        <taxon>Halobacteria</taxon>
        <taxon>Halobacteriales</taxon>
        <taxon>Haloferacaceae</taxon>
        <taxon>Haloplanus</taxon>
    </lineage>
</organism>
<reference evidence="2 3" key="1">
    <citation type="submission" date="2018-12" db="EMBL/GenBank/DDBJ databases">
        <title>Complete genome sequence of Haloplanus rallus MBLA0036.</title>
        <authorList>
            <person name="Nam Y.-d."/>
            <person name="Kang J."/>
            <person name="Chung W.-H."/>
            <person name="Park Y.S."/>
        </authorList>
    </citation>
    <scope>NUCLEOTIDE SEQUENCE [LARGE SCALE GENOMIC DNA]</scope>
    <source>
        <strain evidence="2 3">MBLA0036</strain>
    </source>
</reference>
<dbReference type="InterPro" id="IPR029044">
    <property type="entry name" value="Nucleotide-diphossugar_trans"/>
</dbReference>
<dbReference type="Gene3D" id="3.90.550.10">
    <property type="entry name" value="Spore Coat Polysaccharide Biosynthesis Protein SpsA, Chain A"/>
    <property type="match status" value="1"/>
</dbReference>
<dbReference type="EMBL" id="CP034345">
    <property type="protein sequence ID" value="QGX96471.1"/>
    <property type="molecule type" value="Genomic_DNA"/>
</dbReference>
<dbReference type="PANTHER" id="PTHR22916:SF3">
    <property type="entry name" value="UDP-GLCNAC:BETAGAL BETA-1,3-N-ACETYLGLUCOSAMINYLTRANSFERASE-LIKE PROTEIN 1"/>
    <property type="match status" value="1"/>
</dbReference>
<dbReference type="SUPFAM" id="SSF53448">
    <property type="entry name" value="Nucleotide-diphospho-sugar transferases"/>
    <property type="match status" value="1"/>
</dbReference>
<protein>
    <submittedName>
        <fullName evidence="2">Glycosyltransferase family 2 protein</fullName>
    </submittedName>
</protein>
<dbReference type="Pfam" id="PF00535">
    <property type="entry name" value="Glycos_transf_2"/>
    <property type="match status" value="1"/>
</dbReference>
<dbReference type="RefSeq" id="WP_157690935.1">
    <property type="nucleotide sequence ID" value="NZ_CP034345.1"/>
</dbReference>
<name>A0A6B9FCZ7_9EURY</name>
<dbReference type="InterPro" id="IPR001173">
    <property type="entry name" value="Glyco_trans_2-like"/>
</dbReference>
<keyword evidence="2" id="KW-0808">Transferase</keyword>
<accession>A0A6B9FCZ7</accession>
<keyword evidence="3" id="KW-1185">Reference proteome</keyword>
<feature type="domain" description="Glycosyltransferase 2-like" evidence="1">
    <location>
        <begin position="6"/>
        <end position="171"/>
    </location>
</feature>